<feature type="domain" description="ArnT-like N-terminal" evidence="10">
    <location>
        <begin position="114"/>
        <end position="258"/>
    </location>
</feature>
<dbReference type="Pfam" id="PF02366">
    <property type="entry name" value="PMT"/>
    <property type="match status" value="1"/>
</dbReference>
<evidence type="ECO:0000256" key="2">
    <source>
        <dbReference type="ARBA" id="ARBA00022475"/>
    </source>
</evidence>
<dbReference type="GO" id="GO:0006493">
    <property type="term" value="P:protein O-linked glycosylation"/>
    <property type="evidence" value="ECO:0007669"/>
    <property type="project" value="InterPro"/>
</dbReference>
<evidence type="ECO:0000256" key="9">
    <source>
        <dbReference type="SAM" id="Phobius"/>
    </source>
</evidence>
<evidence type="ECO:0000256" key="7">
    <source>
        <dbReference type="ARBA" id="ARBA00023136"/>
    </source>
</evidence>
<comment type="subcellular location">
    <subcellularLocation>
        <location evidence="1">Cell membrane</location>
        <topology evidence="1">Multi-pass membrane protein</topology>
    </subcellularLocation>
</comment>
<dbReference type="GO" id="GO:0005886">
    <property type="term" value="C:plasma membrane"/>
    <property type="evidence" value="ECO:0007669"/>
    <property type="project" value="UniProtKB-SubCell"/>
</dbReference>
<evidence type="ECO:0000256" key="1">
    <source>
        <dbReference type="ARBA" id="ARBA00004651"/>
    </source>
</evidence>
<feature type="transmembrane region" description="Helical" evidence="9">
    <location>
        <begin position="204"/>
        <end position="227"/>
    </location>
</feature>
<feature type="transmembrane region" description="Helical" evidence="9">
    <location>
        <begin position="174"/>
        <end position="192"/>
    </location>
</feature>
<keyword evidence="3" id="KW-0328">Glycosyltransferase</keyword>
<dbReference type="KEGG" id="slf:JEQ17_17600"/>
<dbReference type="PANTHER" id="PTHR33908">
    <property type="entry name" value="MANNOSYLTRANSFERASE YKCB-RELATED"/>
    <property type="match status" value="1"/>
</dbReference>
<keyword evidence="2" id="KW-1003">Cell membrane</keyword>
<feature type="region of interest" description="Disordered" evidence="8">
    <location>
        <begin position="542"/>
        <end position="566"/>
    </location>
</feature>
<evidence type="ECO:0000256" key="8">
    <source>
        <dbReference type="SAM" id="MobiDB-lite"/>
    </source>
</evidence>
<feature type="compositionally biased region" description="Polar residues" evidence="8">
    <location>
        <begin position="23"/>
        <end position="32"/>
    </location>
</feature>
<evidence type="ECO:0000313" key="11">
    <source>
        <dbReference type="EMBL" id="QQM41113.1"/>
    </source>
</evidence>
<keyword evidence="5 9" id="KW-0812">Transmembrane</keyword>
<keyword evidence="12" id="KW-1185">Reference proteome</keyword>
<evidence type="ECO:0000256" key="6">
    <source>
        <dbReference type="ARBA" id="ARBA00022989"/>
    </source>
</evidence>
<accession>A0A7T7I5A2</accession>
<feature type="transmembrane region" description="Helical" evidence="9">
    <location>
        <begin position="43"/>
        <end position="62"/>
    </location>
</feature>
<dbReference type="EMBL" id="CP066831">
    <property type="protein sequence ID" value="QQM41113.1"/>
    <property type="molecule type" value="Genomic_DNA"/>
</dbReference>
<keyword evidence="4 11" id="KW-0808">Transferase</keyword>
<feature type="compositionally biased region" description="Low complexity" evidence="8">
    <location>
        <begin position="544"/>
        <end position="566"/>
    </location>
</feature>
<dbReference type="GO" id="GO:0009103">
    <property type="term" value="P:lipopolysaccharide biosynthetic process"/>
    <property type="evidence" value="ECO:0007669"/>
    <property type="project" value="UniProtKB-ARBA"/>
</dbReference>
<keyword evidence="6 9" id="KW-1133">Transmembrane helix</keyword>
<sequence>MTSTLPAVTTPTVPAQRTPVPKTGSTPRTTPLPSRLRTSRADLILCGVLLVVVMTVQGWNIADYPALSDDEGTYLAQAWSVQQGNGLAHYTYWYDHPPLGWIQIALLTWIPSLISPESMTVGSMRIVMLLVSAISAVLVYVLARRLWLPRWAAGLAMLLFGLSPLSVVLQREIFLDNIAVMWTLVAFCLAASPSRHLWHHFGAGMAAAAAVLTKETMIFVLPAVMITMWRHSHRDTRKFALTGAITACVLIGMSYPLFALLKGELFPGGGHVSLWDGLEYQLTRPGSGFILDQGSGSYGVLQSWLYYDRVLPLGGLAGALLLLVTWRWSVTARALAGPAFTVAILALVALRPTGYLPAMYVIQALPFLALVLAGGAASVAHGVLRRWRSTDEKEYVTRARYAVAALLVAASAAYVVPRWYDGDRTAVTADANAPYRAASKWLASEVDNPEDTRVLVDDALWLDLVHAGYEPGLGVIWFYKADLDPAVTKTMPRGWRDIDYVVASPTVRRDAADLPNVKQAMRHSTPVATFGKGPDRIEIRQVEGGSTAGTTGTADTAGSANTGGDR</sequence>
<organism evidence="11 12">
    <name type="scientific">Streptomyces liliifuscus</name>
    <dbReference type="NCBI Taxonomy" id="2797636"/>
    <lineage>
        <taxon>Bacteria</taxon>
        <taxon>Bacillati</taxon>
        <taxon>Actinomycetota</taxon>
        <taxon>Actinomycetes</taxon>
        <taxon>Kitasatosporales</taxon>
        <taxon>Streptomycetaceae</taxon>
        <taxon>Streptomyces</taxon>
    </lineage>
</organism>
<dbReference type="InterPro" id="IPR050297">
    <property type="entry name" value="LipidA_mod_glycosyltrf_83"/>
</dbReference>
<dbReference type="Proteomes" id="UP000595636">
    <property type="component" value="Chromosome"/>
</dbReference>
<gene>
    <name evidence="11" type="ORF">JEQ17_17600</name>
</gene>
<evidence type="ECO:0000259" key="10">
    <source>
        <dbReference type="Pfam" id="PF02366"/>
    </source>
</evidence>
<evidence type="ECO:0000313" key="12">
    <source>
        <dbReference type="Proteomes" id="UP000595636"/>
    </source>
</evidence>
<dbReference type="InterPro" id="IPR003342">
    <property type="entry name" value="ArnT-like_N"/>
</dbReference>
<feature type="transmembrane region" description="Helical" evidence="9">
    <location>
        <begin position="126"/>
        <end position="143"/>
    </location>
</feature>
<feature type="transmembrane region" description="Helical" evidence="9">
    <location>
        <begin position="335"/>
        <end position="354"/>
    </location>
</feature>
<dbReference type="GO" id="GO:0016763">
    <property type="term" value="F:pentosyltransferase activity"/>
    <property type="evidence" value="ECO:0007669"/>
    <property type="project" value="TreeGrafter"/>
</dbReference>
<evidence type="ECO:0000256" key="5">
    <source>
        <dbReference type="ARBA" id="ARBA00022692"/>
    </source>
</evidence>
<dbReference type="GO" id="GO:0000030">
    <property type="term" value="F:mannosyltransferase activity"/>
    <property type="evidence" value="ECO:0007669"/>
    <property type="project" value="InterPro"/>
</dbReference>
<reference evidence="11 12" key="1">
    <citation type="submission" date="2020-12" db="EMBL/GenBank/DDBJ databases">
        <title>A novel species.</title>
        <authorList>
            <person name="Li K."/>
        </authorList>
    </citation>
    <scope>NUCLEOTIDE SEQUENCE [LARGE SCALE GENOMIC DNA]</scope>
    <source>
        <strain evidence="11 12">ZYC-3</strain>
    </source>
</reference>
<evidence type="ECO:0000256" key="3">
    <source>
        <dbReference type="ARBA" id="ARBA00022676"/>
    </source>
</evidence>
<feature type="transmembrane region" description="Helical" evidence="9">
    <location>
        <begin position="149"/>
        <end position="167"/>
    </location>
</feature>
<feature type="transmembrane region" description="Helical" evidence="9">
    <location>
        <begin position="98"/>
        <end position="114"/>
    </location>
</feature>
<feature type="transmembrane region" description="Helical" evidence="9">
    <location>
        <begin position="310"/>
        <end position="328"/>
    </location>
</feature>
<proteinExistence type="predicted"/>
<evidence type="ECO:0000256" key="4">
    <source>
        <dbReference type="ARBA" id="ARBA00022679"/>
    </source>
</evidence>
<feature type="region of interest" description="Disordered" evidence="8">
    <location>
        <begin position="1"/>
        <end position="33"/>
    </location>
</feature>
<feature type="compositionally biased region" description="Low complexity" evidence="8">
    <location>
        <begin position="1"/>
        <end position="21"/>
    </location>
</feature>
<dbReference type="AlphaFoldDB" id="A0A7T7I5A2"/>
<dbReference type="PANTHER" id="PTHR33908:SF11">
    <property type="entry name" value="MEMBRANE PROTEIN"/>
    <property type="match status" value="1"/>
</dbReference>
<feature type="transmembrane region" description="Helical" evidence="9">
    <location>
        <begin position="360"/>
        <end position="380"/>
    </location>
</feature>
<keyword evidence="7 9" id="KW-0472">Membrane</keyword>
<feature type="transmembrane region" description="Helical" evidence="9">
    <location>
        <begin position="239"/>
        <end position="258"/>
    </location>
</feature>
<protein>
    <submittedName>
        <fullName evidence="11">Glycosyltransferase family 39 protein</fullName>
    </submittedName>
</protein>
<feature type="transmembrane region" description="Helical" evidence="9">
    <location>
        <begin position="401"/>
        <end position="420"/>
    </location>
</feature>
<dbReference type="RefSeq" id="WP_200396135.1">
    <property type="nucleotide sequence ID" value="NZ_CP066831.1"/>
</dbReference>
<name>A0A7T7I5A2_9ACTN</name>